<dbReference type="EMBL" id="LFZO01000592">
    <property type="protein sequence ID" value="KXT04133.1"/>
    <property type="molecule type" value="Genomic_DNA"/>
</dbReference>
<accession>A0A139HP17</accession>
<keyword evidence="2" id="KW-1185">Reference proteome</keyword>
<evidence type="ECO:0000313" key="1">
    <source>
        <dbReference type="EMBL" id="KXT04133.1"/>
    </source>
</evidence>
<comment type="caution">
    <text evidence="1">The sequence shown here is derived from an EMBL/GenBank/DDBJ whole genome shotgun (WGS) entry which is preliminary data.</text>
</comment>
<organism evidence="1 2">
    <name type="scientific">Pseudocercospora musae</name>
    <dbReference type="NCBI Taxonomy" id="113226"/>
    <lineage>
        <taxon>Eukaryota</taxon>
        <taxon>Fungi</taxon>
        <taxon>Dikarya</taxon>
        <taxon>Ascomycota</taxon>
        <taxon>Pezizomycotina</taxon>
        <taxon>Dothideomycetes</taxon>
        <taxon>Dothideomycetidae</taxon>
        <taxon>Mycosphaerellales</taxon>
        <taxon>Mycosphaerellaceae</taxon>
        <taxon>Pseudocercospora</taxon>
    </lineage>
</organism>
<dbReference type="Proteomes" id="UP000073492">
    <property type="component" value="Unassembled WGS sequence"/>
</dbReference>
<dbReference type="AlphaFoldDB" id="A0A139HP17"/>
<proteinExistence type="predicted"/>
<reference evidence="1 2" key="1">
    <citation type="submission" date="2015-07" db="EMBL/GenBank/DDBJ databases">
        <title>Comparative genomics of the Sigatoka disease complex on banana suggests a link between parallel evolutionary changes in Pseudocercospora fijiensis and Pseudocercospora eumusae and increased virulence on the banana host.</title>
        <authorList>
            <person name="Chang T.-C."/>
            <person name="Salvucci A."/>
            <person name="Crous P.W."/>
            <person name="Stergiopoulos I."/>
        </authorList>
    </citation>
    <scope>NUCLEOTIDE SEQUENCE [LARGE SCALE GENOMIC DNA]</scope>
    <source>
        <strain evidence="1 2">CBS 116634</strain>
    </source>
</reference>
<name>A0A139HP17_9PEZI</name>
<sequence length="162" mass="18365">MAAAKSSWKPYCCGFQPRILLFSKRISQTCCNVHDSKAIKKALFLYPGTALNTSDEASFPQPGVFCLWESVSRHGRVWMATQSPLPEATKHGVSFDPLLVVRFTGPNHFNTAILRVLRHREEHEASYCRMFITQPPLWMMTVRANKSHHYANGAGEEMVILK</sequence>
<gene>
    <name evidence="1" type="ORF">AC579_1045</name>
</gene>
<protein>
    <submittedName>
        <fullName evidence="1">Uncharacterized protein</fullName>
    </submittedName>
</protein>
<evidence type="ECO:0000313" key="2">
    <source>
        <dbReference type="Proteomes" id="UP000073492"/>
    </source>
</evidence>